<dbReference type="PANTHER" id="PTHR30040">
    <property type="entry name" value="THIAMINE BIOSYNTHESIS LIPOPROTEIN APBE"/>
    <property type="match status" value="1"/>
</dbReference>
<evidence type="ECO:0000256" key="9">
    <source>
        <dbReference type="ARBA" id="ARBA00048540"/>
    </source>
</evidence>
<dbReference type="PANTHER" id="PTHR30040:SF2">
    <property type="entry name" value="FAD:PROTEIN FMN TRANSFERASE"/>
    <property type="match status" value="1"/>
</dbReference>
<evidence type="ECO:0000256" key="11">
    <source>
        <dbReference type="PIRSR" id="PIRSR006268-2"/>
    </source>
</evidence>
<name>A0A9E8SM84_9BACT</name>
<evidence type="ECO:0000256" key="4">
    <source>
        <dbReference type="ARBA" id="ARBA00022679"/>
    </source>
</evidence>
<evidence type="ECO:0000256" key="1">
    <source>
        <dbReference type="ARBA" id="ARBA00011955"/>
    </source>
</evidence>
<dbReference type="PIRSF" id="PIRSF006268">
    <property type="entry name" value="ApbE"/>
    <property type="match status" value="1"/>
</dbReference>
<evidence type="ECO:0000256" key="3">
    <source>
        <dbReference type="ARBA" id="ARBA00022630"/>
    </source>
</evidence>
<proteinExistence type="inferred from homology"/>
<dbReference type="Pfam" id="PF02424">
    <property type="entry name" value="ApbE"/>
    <property type="match status" value="1"/>
</dbReference>
<dbReference type="Proteomes" id="UP001164653">
    <property type="component" value="Chromosome"/>
</dbReference>
<evidence type="ECO:0000256" key="2">
    <source>
        <dbReference type="ARBA" id="ARBA00016337"/>
    </source>
</evidence>
<keyword evidence="7 10" id="KW-0460">Magnesium</keyword>
<dbReference type="GO" id="GO:0016740">
    <property type="term" value="F:transferase activity"/>
    <property type="evidence" value="ECO:0007669"/>
    <property type="project" value="UniProtKB-UniRule"/>
</dbReference>
<keyword evidence="13" id="KW-1185">Reference proteome</keyword>
<sequence length="336" mass="37620">MNRFAGVVCFLMSWTLPLSDEAATLETPMVSISGEAQGTTYHIKYFDGQNRNFKVQIDSILTEFDKSLSNYRKDSEIAEFNKSSSLTFRLPYFYPVLKKSEEIFNATDGAFDPTIMPLVEAYGFGPKKKIDPENANVDSLLQLIGFQNIQFNKTSVSKKKPHIRLDFNGIAQGYSVDIIGHFLETKNINRFMVEIGGEVVCKGKKNDGQYWVAGIENPLVPGTLHSSIVLADRAMTTAGNYRNHFKKNGQVFNHIINPKTGSMEQSSVLSVTVIAKDAITADGYDTAFFVMGLDGIKRFLTKRKDIDVYVLYTNDEGKMEAFVTEGIKNFIKETAN</sequence>
<organism evidence="12 13">
    <name type="scientific">Dyadobacter pollutisoli</name>
    <dbReference type="NCBI Taxonomy" id="2910158"/>
    <lineage>
        <taxon>Bacteria</taxon>
        <taxon>Pseudomonadati</taxon>
        <taxon>Bacteroidota</taxon>
        <taxon>Cytophagia</taxon>
        <taxon>Cytophagales</taxon>
        <taxon>Spirosomataceae</taxon>
        <taxon>Dyadobacter</taxon>
    </lineage>
</organism>
<reference evidence="12" key="1">
    <citation type="submission" date="2022-11" db="EMBL/GenBank/DDBJ databases">
        <title>Dyadobacter pollutisoli sp. nov., isolated from plastic dumped soil.</title>
        <authorList>
            <person name="Kim J.M."/>
            <person name="Kim K.R."/>
            <person name="Lee J.K."/>
            <person name="Hao L."/>
            <person name="Jeon C.O."/>
        </authorList>
    </citation>
    <scope>NUCLEOTIDE SEQUENCE</scope>
    <source>
        <strain evidence="12">U1</strain>
    </source>
</reference>
<comment type="similarity">
    <text evidence="10">Belongs to the ApbE family.</text>
</comment>
<evidence type="ECO:0000256" key="6">
    <source>
        <dbReference type="ARBA" id="ARBA00022827"/>
    </source>
</evidence>
<dbReference type="GO" id="GO:0046872">
    <property type="term" value="F:metal ion binding"/>
    <property type="evidence" value="ECO:0007669"/>
    <property type="project" value="UniProtKB-UniRule"/>
</dbReference>
<feature type="binding site" evidence="11">
    <location>
        <position position="169"/>
    </location>
    <ligand>
        <name>Mg(2+)</name>
        <dbReference type="ChEBI" id="CHEBI:18420"/>
    </ligand>
</feature>
<evidence type="ECO:0000256" key="5">
    <source>
        <dbReference type="ARBA" id="ARBA00022723"/>
    </source>
</evidence>
<dbReference type="SUPFAM" id="SSF143631">
    <property type="entry name" value="ApbE-like"/>
    <property type="match status" value="1"/>
</dbReference>
<evidence type="ECO:0000256" key="7">
    <source>
        <dbReference type="ARBA" id="ARBA00022842"/>
    </source>
</evidence>
<comment type="catalytic activity">
    <reaction evidence="9 10">
        <text>L-threonyl-[protein] + FAD = FMN-L-threonyl-[protein] + AMP + H(+)</text>
        <dbReference type="Rhea" id="RHEA:36847"/>
        <dbReference type="Rhea" id="RHEA-COMP:11060"/>
        <dbReference type="Rhea" id="RHEA-COMP:11061"/>
        <dbReference type="ChEBI" id="CHEBI:15378"/>
        <dbReference type="ChEBI" id="CHEBI:30013"/>
        <dbReference type="ChEBI" id="CHEBI:57692"/>
        <dbReference type="ChEBI" id="CHEBI:74257"/>
        <dbReference type="ChEBI" id="CHEBI:456215"/>
        <dbReference type="EC" id="2.7.1.180"/>
    </reaction>
</comment>
<dbReference type="RefSeq" id="WP_244820630.1">
    <property type="nucleotide sequence ID" value="NZ_CP112998.1"/>
</dbReference>
<dbReference type="InterPro" id="IPR003374">
    <property type="entry name" value="ApbE-like_sf"/>
</dbReference>
<keyword evidence="6 10" id="KW-0274">FAD</keyword>
<evidence type="ECO:0000313" key="13">
    <source>
        <dbReference type="Proteomes" id="UP001164653"/>
    </source>
</evidence>
<keyword evidence="3 10" id="KW-0285">Flavoprotein</keyword>
<feature type="binding site" evidence="11">
    <location>
        <position position="282"/>
    </location>
    <ligand>
        <name>Mg(2+)</name>
        <dbReference type="ChEBI" id="CHEBI:18420"/>
    </ligand>
</feature>
<dbReference type="EC" id="2.7.1.180" evidence="1 10"/>
<evidence type="ECO:0000256" key="8">
    <source>
        <dbReference type="ARBA" id="ARBA00031306"/>
    </source>
</evidence>
<protein>
    <recommendedName>
        <fullName evidence="2 10">FAD:protein FMN transferase</fullName>
        <ecNumber evidence="1 10">2.7.1.180</ecNumber>
    </recommendedName>
    <alternativeName>
        <fullName evidence="8 10">Flavin transferase</fullName>
    </alternativeName>
</protein>
<dbReference type="EMBL" id="CP112998">
    <property type="protein sequence ID" value="WAC09512.1"/>
    <property type="molecule type" value="Genomic_DNA"/>
</dbReference>
<evidence type="ECO:0000313" key="12">
    <source>
        <dbReference type="EMBL" id="WAC09512.1"/>
    </source>
</evidence>
<dbReference type="InterPro" id="IPR024932">
    <property type="entry name" value="ApbE"/>
</dbReference>
<comment type="cofactor">
    <cofactor evidence="11">
        <name>Mg(2+)</name>
        <dbReference type="ChEBI" id="CHEBI:18420"/>
    </cofactor>
    <cofactor evidence="11">
        <name>Mn(2+)</name>
        <dbReference type="ChEBI" id="CHEBI:29035"/>
    </cofactor>
    <text evidence="11">Magnesium. Can also use manganese.</text>
</comment>
<dbReference type="AlphaFoldDB" id="A0A9E8SM84"/>
<keyword evidence="4 10" id="KW-0808">Transferase</keyword>
<accession>A0A9E8SM84</accession>
<dbReference type="KEGG" id="dpf:ON006_17315"/>
<dbReference type="Gene3D" id="3.10.520.10">
    <property type="entry name" value="ApbE-like domains"/>
    <property type="match status" value="1"/>
</dbReference>
<feature type="binding site" evidence="11">
    <location>
        <position position="286"/>
    </location>
    <ligand>
        <name>Mg(2+)</name>
        <dbReference type="ChEBI" id="CHEBI:18420"/>
    </ligand>
</feature>
<evidence type="ECO:0000256" key="10">
    <source>
        <dbReference type="PIRNR" id="PIRNR006268"/>
    </source>
</evidence>
<keyword evidence="5 10" id="KW-0479">Metal-binding</keyword>
<gene>
    <name evidence="12" type="ORF">ON006_17315</name>
</gene>